<protein>
    <submittedName>
        <fullName evidence="1">Uncharacterized protein</fullName>
    </submittedName>
</protein>
<reference evidence="1" key="2">
    <citation type="journal article" date="2015" name="Fish Shellfish Immunol.">
        <title>Early steps in the European eel (Anguilla anguilla)-Vibrio vulnificus interaction in the gills: Role of the RtxA13 toxin.</title>
        <authorList>
            <person name="Callol A."/>
            <person name="Pajuelo D."/>
            <person name="Ebbesson L."/>
            <person name="Teles M."/>
            <person name="MacKenzie S."/>
            <person name="Amaro C."/>
        </authorList>
    </citation>
    <scope>NUCLEOTIDE SEQUENCE</scope>
</reference>
<evidence type="ECO:0000313" key="1">
    <source>
        <dbReference type="EMBL" id="JAH84313.1"/>
    </source>
</evidence>
<reference evidence="1" key="1">
    <citation type="submission" date="2014-11" db="EMBL/GenBank/DDBJ databases">
        <authorList>
            <person name="Amaro Gonzalez C."/>
        </authorList>
    </citation>
    <scope>NUCLEOTIDE SEQUENCE</scope>
</reference>
<proteinExistence type="predicted"/>
<sequence length="55" mass="6399">MSLRQYGTCIDYGHSSISESCPSNSLFHYLTCLFRCLHYWVVYPLLWVTNPTTGH</sequence>
<accession>A0A0E9W4B9</accession>
<dbReference type="AlphaFoldDB" id="A0A0E9W4B9"/>
<name>A0A0E9W4B9_ANGAN</name>
<organism evidence="1">
    <name type="scientific">Anguilla anguilla</name>
    <name type="common">European freshwater eel</name>
    <name type="synonym">Muraena anguilla</name>
    <dbReference type="NCBI Taxonomy" id="7936"/>
    <lineage>
        <taxon>Eukaryota</taxon>
        <taxon>Metazoa</taxon>
        <taxon>Chordata</taxon>
        <taxon>Craniata</taxon>
        <taxon>Vertebrata</taxon>
        <taxon>Euteleostomi</taxon>
        <taxon>Actinopterygii</taxon>
        <taxon>Neopterygii</taxon>
        <taxon>Teleostei</taxon>
        <taxon>Anguilliformes</taxon>
        <taxon>Anguillidae</taxon>
        <taxon>Anguilla</taxon>
    </lineage>
</organism>
<dbReference type="EMBL" id="GBXM01024264">
    <property type="protein sequence ID" value="JAH84313.1"/>
    <property type="molecule type" value="Transcribed_RNA"/>
</dbReference>